<accession>A0AAU6MX48</accession>
<evidence type="ECO:0000313" key="1">
    <source>
        <dbReference type="EMBL" id="WVX90643.1"/>
    </source>
</evidence>
<proteinExistence type="predicted"/>
<organism evidence="1">
    <name type="scientific">Staphylococcus phage 184DA</name>
    <dbReference type="NCBI Taxonomy" id="3110532"/>
    <lineage>
        <taxon>Viruses</taxon>
        <taxon>Duplodnaviria</taxon>
        <taxon>Heunggongvirae</taxon>
        <taxon>Uroviricota</taxon>
        <taxon>Caudoviricetes</taxon>
    </lineage>
</organism>
<reference evidence="1" key="1">
    <citation type="submission" date="2023-11" db="EMBL/GenBank/DDBJ databases">
        <title>Characterization of a newly isolated phage infecting non-aureus staphylococci isolated from bovine mastitis.</title>
        <authorList>
            <person name="Wanecka A."/>
            <person name="Marynowska M."/>
            <person name="Wesolowski W."/>
            <person name="Bloch S."/>
            <person name="Nejman-Falenczyk B."/>
            <person name="Neumann J."/>
            <person name="Krol J."/>
            <person name="Florek M."/>
            <person name="Ulanicki K."/>
            <person name="Napierala A."/>
            <person name="Twardon J."/>
            <person name="Wolska B."/>
            <person name="Porebska J."/>
            <person name="Ziubrzycka A."/>
            <person name="Czeretowicz I."/>
            <person name="Benisz M."/>
        </authorList>
    </citation>
    <scope>NUCLEOTIDE SEQUENCE</scope>
</reference>
<sequence>MFLLVCLLLIEKLCSILSIVGNNLLYKNTLFYLSY</sequence>
<protein>
    <submittedName>
        <fullName evidence="1">Uncharacterized protein</fullName>
    </submittedName>
</protein>
<gene>
    <name evidence="1" type="ORF">184DA_37</name>
</gene>
<dbReference type="EMBL" id="OR885926">
    <property type="protein sequence ID" value="WVX90643.1"/>
    <property type="molecule type" value="Genomic_DNA"/>
</dbReference>
<name>A0AAU6MX48_9CAUD</name>